<proteinExistence type="predicted"/>
<dbReference type="EMBL" id="AP011803">
    <property type="protein sequence ID" value="BAL59751.1"/>
    <property type="molecule type" value="Genomic_DNA"/>
</dbReference>
<keyword evidence="1" id="KW-1133">Transmembrane helix</keyword>
<keyword evidence="1" id="KW-0812">Transmembrane</keyword>
<name>H5STA1_ACEAU</name>
<feature type="transmembrane region" description="Helical" evidence="1">
    <location>
        <begin position="14"/>
        <end position="32"/>
    </location>
</feature>
<protein>
    <submittedName>
        <fullName evidence="2">Uncharacterized protein</fullName>
    </submittedName>
</protein>
<accession>H5STA1</accession>
<organism evidence="2">
    <name type="scientific">Acetithermum autotrophicum</name>
    <dbReference type="NCBI Taxonomy" id="1446466"/>
    <lineage>
        <taxon>Bacteria</taxon>
        <taxon>Candidatus Bipolaricaulota</taxon>
        <taxon>Candidatus Acetithermum</taxon>
    </lineage>
</organism>
<dbReference type="AlphaFoldDB" id="H5STA1"/>
<reference evidence="2" key="2">
    <citation type="journal article" date="2012" name="PLoS ONE">
        <title>A Deeply Branching Thermophilic Bacterium with an Ancient Acetyl-CoA Pathway Dominates a Subsurface Ecosystem.</title>
        <authorList>
            <person name="Takami H."/>
            <person name="Noguchi H."/>
            <person name="Takaki Y."/>
            <person name="Uchiyama I."/>
            <person name="Toyoda A."/>
            <person name="Nishi S."/>
            <person name="Chee G.-J."/>
            <person name="Arai W."/>
            <person name="Nunoura T."/>
            <person name="Itoh T."/>
            <person name="Hattori M."/>
            <person name="Takai K."/>
        </authorList>
    </citation>
    <scope>NUCLEOTIDE SEQUENCE</scope>
</reference>
<evidence type="ECO:0000256" key="1">
    <source>
        <dbReference type="SAM" id="Phobius"/>
    </source>
</evidence>
<reference evidence="2" key="1">
    <citation type="journal article" date="2005" name="Environ. Microbiol.">
        <title>Genetic and functional properties of uncultivated thermophilic crenarchaeotes from a subsurface gold mine as revealed by analysis of genome fragments.</title>
        <authorList>
            <person name="Nunoura T."/>
            <person name="Hirayama H."/>
            <person name="Takami H."/>
            <person name="Oida H."/>
            <person name="Nishi S."/>
            <person name="Shimamura S."/>
            <person name="Suzuki Y."/>
            <person name="Inagaki F."/>
            <person name="Takai K."/>
            <person name="Nealson K.H."/>
            <person name="Horikoshi K."/>
        </authorList>
    </citation>
    <scope>NUCLEOTIDE SEQUENCE</scope>
</reference>
<gene>
    <name evidence="2" type="ORF">HGMM_OP4C387</name>
</gene>
<keyword evidence="1" id="KW-0472">Membrane</keyword>
<sequence>MSANSVTLHDGSPWLWVLLALAVLVVIFFGSYRESVSSWTAVGEGPPIVIKQSELESMAKAQAGEVVVYYSDAAMESVATQIAEELAHAYAFIAERLGWKPYPAGLVLIGGERPGAVRVEGEGELGMTFGLWLPTETIAEGLTQASEDVLDMIYWVMPHEATEPLFSQKLYHDCGTRWVGDGLAEYAAYIVSGQFRPDVQQARLKGRLRTIERLLEQGKKSYNLPQEFQAFRSVQIVFLRLGCAKSPHEVMVAGYAVALAIWLDLVDKYGEELVRRFWQELQKLSRPTNQDVFRILGTLTGEDIKVKITQVDLQYAAEVLKKHLTSN</sequence>
<evidence type="ECO:0000313" key="2">
    <source>
        <dbReference type="EMBL" id="BAL59751.1"/>
    </source>
</evidence>